<feature type="region of interest" description="Disordered" evidence="10">
    <location>
        <begin position="396"/>
        <end position="440"/>
    </location>
</feature>
<protein>
    <submittedName>
        <fullName evidence="13">S-adenosyl-L-methionine-dependent tRNA 4-demethylwyosine synthase</fullName>
    </submittedName>
</protein>
<evidence type="ECO:0000256" key="4">
    <source>
        <dbReference type="ARBA" id="ARBA00022694"/>
    </source>
</evidence>
<dbReference type="Gene3D" id="3.20.20.70">
    <property type="entry name" value="Aldolase class I"/>
    <property type="match status" value="1"/>
</dbReference>
<dbReference type="InterPro" id="IPR007197">
    <property type="entry name" value="rSAM"/>
</dbReference>
<dbReference type="GO" id="GO:0051539">
    <property type="term" value="F:4 iron, 4 sulfur cluster binding"/>
    <property type="evidence" value="ECO:0007669"/>
    <property type="project" value="UniProtKB-KW"/>
</dbReference>
<evidence type="ECO:0000259" key="11">
    <source>
        <dbReference type="Pfam" id="PF04055"/>
    </source>
</evidence>
<evidence type="ECO:0000256" key="8">
    <source>
        <dbReference type="ARBA" id="ARBA00023239"/>
    </source>
</evidence>
<organism evidence="13 14">
    <name type="scientific">Symbiodinium microadriaticum</name>
    <name type="common">Dinoflagellate</name>
    <name type="synonym">Zooxanthella microadriatica</name>
    <dbReference type="NCBI Taxonomy" id="2951"/>
    <lineage>
        <taxon>Eukaryota</taxon>
        <taxon>Sar</taxon>
        <taxon>Alveolata</taxon>
        <taxon>Dinophyceae</taxon>
        <taxon>Suessiales</taxon>
        <taxon>Symbiodiniaceae</taxon>
        <taxon>Symbiodinium</taxon>
    </lineage>
</organism>
<evidence type="ECO:0000256" key="10">
    <source>
        <dbReference type="SAM" id="MobiDB-lite"/>
    </source>
</evidence>
<name>A0A1Q9CZD8_SYMMI</name>
<keyword evidence="3" id="KW-0949">S-adenosyl-L-methionine</keyword>
<dbReference type="OMA" id="HRCLQMT"/>
<dbReference type="OrthoDB" id="271553at2759"/>
<evidence type="ECO:0000256" key="5">
    <source>
        <dbReference type="ARBA" id="ARBA00022723"/>
    </source>
</evidence>
<keyword evidence="4" id="KW-0819">tRNA processing</keyword>
<keyword evidence="5" id="KW-0479">Metal-binding</keyword>
<dbReference type="Proteomes" id="UP000186817">
    <property type="component" value="Unassembled WGS sequence"/>
</dbReference>
<keyword evidence="7" id="KW-0411">Iron-sulfur</keyword>
<dbReference type="AlphaFoldDB" id="A0A1Q9CZD8"/>
<dbReference type="GO" id="GO:0102521">
    <property type="term" value="F:tRNA-4-demethylwyosine synthase activity"/>
    <property type="evidence" value="ECO:0007669"/>
    <property type="project" value="UniProtKB-EC"/>
</dbReference>
<sequence>MSAIAVDAWQCECRYFRQTQHKQRFVSVAMLHRVSYVGPCPRRLGVRSAAMISQERREKMERQGWQVVGSHSATKLCRWTKSMLQGKGGCYKHTFYGIASHQCMEHTPNVSCANKCVFCWRNHINPVAMGWKFDTDDPEEVLEESLRKHYATIERQCLSPNALEARKAEARQVRHCALSLVGEPVAYPRIAGFLAGLHRRRISSFLVTNGQFPDALQQLPRVTQLYLSCDAADRQSLQQVGKPLFKDFWERYMESLEILRDRQERTVCRLTLMRDMNMGSPSQWASLLRRCEPDFVEVKGVTMAGLFSKTGLGTMNMPTHLEVKQFASSLAAELIGYSLACEHEHSNSALVASDRFRDGDGWRTWIDFEHFADSWDDSKLTAQDYTVATPSWALLGSPDEGFAPTETRKKRARPRPVLSEEKENWRQRWLTDTGPSAEAN</sequence>
<accession>A0A1Q9CZD8</accession>
<evidence type="ECO:0000313" key="13">
    <source>
        <dbReference type="EMBL" id="OLP88250.1"/>
    </source>
</evidence>
<comment type="cofactor">
    <cofactor evidence="1">
        <name>[4Fe-4S] cluster</name>
        <dbReference type="ChEBI" id="CHEBI:49883"/>
    </cofactor>
</comment>
<evidence type="ECO:0000313" key="14">
    <source>
        <dbReference type="Proteomes" id="UP000186817"/>
    </source>
</evidence>
<evidence type="ECO:0000256" key="3">
    <source>
        <dbReference type="ARBA" id="ARBA00022691"/>
    </source>
</evidence>
<dbReference type="PANTHER" id="PTHR13930">
    <property type="entry name" value="S-ADENOSYL-L-METHIONINE-DEPENDENT TRNA 4-DEMETHYLWYOSINE SYNTHASE"/>
    <property type="match status" value="1"/>
</dbReference>
<keyword evidence="14" id="KW-1185">Reference proteome</keyword>
<dbReference type="InterPro" id="IPR013785">
    <property type="entry name" value="Aldolase_TIM"/>
</dbReference>
<evidence type="ECO:0000256" key="1">
    <source>
        <dbReference type="ARBA" id="ARBA00001966"/>
    </source>
</evidence>
<proteinExistence type="predicted"/>
<dbReference type="SUPFAM" id="SSF102114">
    <property type="entry name" value="Radical SAM enzymes"/>
    <property type="match status" value="1"/>
</dbReference>
<comment type="catalytic activity">
    <reaction evidence="9">
        <text>N(1)-methylguanosine(37) in tRNA(Phe) + pyruvate + S-adenosyl-L-methionine = 4-demethylwyosine(37) in tRNA(Phe) + 5'-deoxyadenosine + L-methionine + CO2 + H2O</text>
        <dbReference type="Rhea" id="RHEA:36347"/>
        <dbReference type="Rhea" id="RHEA-COMP:10164"/>
        <dbReference type="Rhea" id="RHEA-COMP:10165"/>
        <dbReference type="ChEBI" id="CHEBI:15361"/>
        <dbReference type="ChEBI" id="CHEBI:15377"/>
        <dbReference type="ChEBI" id="CHEBI:16526"/>
        <dbReference type="ChEBI" id="CHEBI:17319"/>
        <dbReference type="ChEBI" id="CHEBI:57844"/>
        <dbReference type="ChEBI" id="CHEBI:59789"/>
        <dbReference type="ChEBI" id="CHEBI:64315"/>
        <dbReference type="ChEBI" id="CHEBI:73542"/>
        <dbReference type="EC" id="4.1.3.44"/>
    </reaction>
</comment>
<dbReference type="GO" id="GO:0008033">
    <property type="term" value="P:tRNA processing"/>
    <property type="evidence" value="ECO:0007669"/>
    <property type="project" value="UniProtKB-KW"/>
</dbReference>
<keyword evidence="6" id="KW-0408">Iron</keyword>
<dbReference type="SFLD" id="SFLDG01071">
    <property type="entry name" value="tRNA_wybutosine-synthesizing"/>
    <property type="match status" value="1"/>
</dbReference>
<dbReference type="InterPro" id="IPR058240">
    <property type="entry name" value="rSAM_sf"/>
</dbReference>
<evidence type="ECO:0000256" key="9">
    <source>
        <dbReference type="ARBA" id="ARBA00049466"/>
    </source>
</evidence>
<dbReference type="EMBL" id="LSRX01000823">
    <property type="protein sequence ID" value="OLP88250.1"/>
    <property type="molecule type" value="Genomic_DNA"/>
</dbReference>
<keyword evidence="2" id="KW-0004">4Fe-4S</keyword>
<evidence type="ECO:0000259" key="12">
    <source>
        <dbReference type="Pfam" id="PF08608"/>
    </source>
</evidence>
<gene>
    <name evidence="13" type="primary">TYW1</name>
    <name evidence="13" type="ORF">AK812_SmicGene30434</name>
</gene>
<comment type="caution">
    <text evidence="13">The sequence shown here is derived from an EMBL/GenBank/DDBJ whole genome shotgun (WGS) entry which is preliminary data.</text>
</comment>
<dbReference type="SFLD" id="SFLDS00029">
    <property type="entry name" value="Radical_SAM"/>
    <property type="match status" value="1"/>
</dbReference>
<dbReference type="InterPro" id="IPR013917">
    <property type="entry name" value="tRNA_wybutosine-synth"/>
</dbReference>
<evidence type="ECO:0000256" key="7">
    <source>
        <dbReference type="ARBA" id="ARBA00023014"/>
    </source>
</evidence>
<feature type="domain" description="Radical SAM core" evidence="11">
    <location>
        <begin position="111"/>
        <end position="279"/>
    </location>
</feature>
<dbReference type="SFLD" id="SFLDF00284">
    <property type="entry name" value="tRNA_wybutosine-synthesizing"/>
    <property type="match status" value="1"/>
</dbReference>
<dbReference type="Pfam" id="PF04055">
    <property type="entry name" value="Radical_SAM"/>
    <property type="match status" value="1"/>
</dbReference>
<dbReference type="Pfam" id="PF08608">
    <property type="entry name" value="Wyosine_form"/>
    <property type="match status" value="1"/>
</dbReference>
<evidence type="ECO:0000256" key="6">
    <source>
        <dbReference type="ARBA" id="ARBA00023004"/>
    </source>
</evidence>
<dbReference type="CDD" id="cd01335">
    <property type="entry name" value="Radical_SAM"/>
    <property type="match status" value="1"/>
</dbReference>
<dbReference type="InterPro" id="IPR034556">
    <property type="entry name" value="tRNA_wybutosine-synthase"/>
</dbReference>
<evidence type="ECO:0000256" key="2">
    <source>
        <dbReference type="ARBA" id="ARBA00022485"/>
    </source>
</evidence>
<feature type="domain" description="tRNA wybutosine-synthesis" evidence="12">
    <location>
        <begin position="292"/>
        <end position="352"/>
    </location>
</feature>
<reference evidence="13 14" key="1">
    <citation type="submission" date="2016-02" db="EMBL/GenBank/DDBJ databases">
        <title>Genome analysis of coral dinoflagellate symbionts highlights evolutionary adaptations to a symbiotic lifestyle.</title>
        <authorList>
            <person name="Aranda M."/>
            <person name="Li Y."/>
            <person name="Liew Y.J."/>
            <person name="Baumgarten S."/>
            <person name="Simakov O."/>
            <person name="Wilson M."/>
            <person name="Piel J."/>
            <person name="Ashoor H."/>
            <person name="Bougouffa S."/>
            <person name="Bajic V.B."/>
            <person name="Ryu T."/>
            <person name="Ravasi T."/>
            <person name="Bayer T."/>
            <person name="Micklem G."/>
            <person name="Kim H."/>
            <person name="Bhak J."/>
            <person name="Lajeunesse T.C."/>
            <person name="Voolstra C.R."/>
        </authorList>
    </citation>
    <scope>NUCLEOTIDE SEQUENCE [LARGE SCALE GENOMIC DNA]</scope>
    <source>
        <strain evidence="13 14">CCMP2467</strain>
    </source>
</reference>
<keyword evidence="8" id="KW-0456">Lyase</keyword>
<dbReference type="GO" id="GO:0046872">
    <property type="term" value="F:metal ion binding"/>
    <property type="evidence" value="ECO:0007669"/>
    <property type="project" value="UniProtKB-KW"/>
</dbReference>
<dbReference type="PANTHER" id="PTHR13930:SF0">
    <property type="entry name" value="S-ADENOSYL-L-METHIONINE-DEPENDENT TRNA 4-DEMETHYLWYOSINE SYNTHASE TYW1-RELATED"/>
    <property type="match status" value="1"/>
</dbReference>